<dbReference type="InterPro" id="IPR044543">
    <property type="entry name" value="YHJQ-like"/>
</dbReference>
<accession>A0ABN2Z8N4</accession>
<name>A0ABN2Z8N4_9ACTN</name>
<keyword evidence="2" id="KW-1185">Reference proteome</keyword>
<dbReference type="Gene3D" id="1.20.1270.360">
    <property type="match status" value="1"/>
</dbReference>
<evidence type="ECO:0000313" key="1">
    <source>
        <dbReference type="EMBL" id="GAA2138524.1"/>
    </source>
</evidence>
<dbReference type="RefSeq" id="WP_344292081.1">
    <property type="nucleotide sequence ID" value="NZ_BAAAPF010000196.1"/>
</dbReference>
<dbReference type="Proteomes" id="UP001500443">
    <property type="component" value="Unassembled WGS sequence"/>
</dbReference>
<dbReference type="CDD" id="cd08026">
    <property type="entry name" value="DUF326"/>
    <property type="match status" value="1"/>
</dbReference>
<reference evidence="1 2" key="1">
    <citation type="journal article" date="2019" name="Int. J. Syst. Evol. Microbiol.">
        <title>The Global Catalogue of Microorganisms (GCM) 10K type strain sequencing project: providing services to taxonomists for standard genome sequencing and annotation.</title>
        <authorList>
            <consortium name="The Broad Institute Genomics Platform"/>
            <consortium name="The Broad Institute Genome Sequencing Center for Infectious Disease"/>
            <person name="Wu L."/>
            <person name="Ma J."/>
        </authorList>
    </citation>
    <scope>NUCLEOTIDE SEQUENCE [LARGE SCALE GENOMIC DNA]</scope>
    <source>
        <strain evidence="1 2">JCM 15481</strain>
    </source>
</reference>
<gene>
    <name evidence="1" type="ORF">GCM10009802_48050</name>
</gene>
<protein>
    <submittedName>
        <fullName evidence="1">Four-helix bundle copper-binding protein</fullName>
    </submittedName>
</protein>
<sequence>MTTYVTEMLRTHPLPAGTPDEETLNRGIRECLDCAQACTMCGDACLAEKSVGDLGVCIRLDQDCADVCETTARVLSRRTGYDPELARQLLQACATACKACGDECDRHAAGHDHCRLCAAACRSCEEVCTDLIASFG</sequence>
<dbReference type="EMBL" id="BAAAPF010000196">
    <property type="protein sequence ID" value="GAA2138524.1"/>
    <property type="molecule type" value="Genomic_DNA"/>
</dbReference>
<dbReference type="PANTHER" id="PTHR37310">
    <property type="entry name" value="CYTOPLASMIC PROTEIN-RELATED"/>
    <property type="match status" value="1"/>
</dbReference>
<dbReference type="PANTHER" id="PTHR37310:SF1">
    <property type="entry name" value="CYTOPLASMIC PROTEIN"/>
    <property type="match status" value="1"/>
</dbReference>
<dbReference type="Pfam" id="PF03860">
    <property type="entry name" value="Csp"/>
    <property type="match status" value="1"/>
</dbReference>
<proteinExistence type="predicted"/>
<organism evidence="1 2">
    <name type="scientific">Streptomyces synnematoformans</name>
    <dbReference type="NCBI Taxonomy" id="415721"/>
    <lineage>
        <taxon>Bacteria</taxon>
        <taxon>Bacillati</taxon>
        <taxon>Actinomycetota</taxon>
        <taxon>Actinomycetes</taxon>
        <taxon>Kitasatosporales</taxon>
        <taxon>Streptomycetaceae</taxon>
        <taxon>Streptomyces</taxon>
    </lineage>
</organism>
<evidence type="ECO:0000313" key="2">
    <source>
        <dbReference type="Proteomes" id="UP001500443"/>
    </source>
</evidence>
<comment type="caution">
    <text evidence="1">The sequence shown here is derived from an EMBL/GenBank/DDBJ whole genome shotgun (WGS) entry which is preliminary data.</text>
</comment>
<dbReference type="InterPro" id="IPR005560">
    <property type="entry name" value="Csp_YhjQ"/>
</dbReference>